<evidence type="ECO:0000313" key="4">
    <source>
        <dbReference type="Proteomes" id="UP000435648"/>
    </source>
</evidence>
<dbReference type="Gene3D" id="3.30.9.10">
    <property type="entry name" value="D-Amino Acid Oxidase, subunit A, domain 2"/>
    <property type="match status" value="1"/>
</dbReference>
<dbReference type="KEGG" id="siw:GH266_14195"/>
<accession>A0A857C9H3</accession>
<dbReference type="GO" id="GO:0016491">
    <property type="term" value="F:oxidoreductase activity"/>
    <property type="evidence" value="ECO:0007669"/>
    <property type="project" value="UniProtKB-KW"/>
</dbReference>
<dbReference type="Gene3D" id="3.50.50.60">
    <property type="entry name" value="FAD/NAD(P)-binding domain"/>
    <property type="match status" value="1"/>
</dbReference>
<keyword evidence="1" id="KW-0560">Oxidoreductase</keyword>
<name>A0A857C9H3_9HYPH</name>
<evidence type="ECO:0000313" key="3">
    <source>
        <dbReference type="EMBL" id="QGZ35537.1"/>
    </source>
</evidence>
<protein>
    <submittedName>
        <fullName evidence="3">FAD-dependent oxidoreductase</fullName>
    </submittedName>
</protein>
<evidence type="ECO:0000259" key="2">
    <source>
        <dbReference type="Pfam" id="PF01266"/>
    </source>
</evidence>
<feature type="domain" description="FAD dependent oxidoreductase" evidence="2">
    <location>
        <begin position="2"/>
        <end position="343"/>
    </location>
</feature>
<dbReference type="EMBL" id="CP046908">
    <property type="protein sequence ID" value="QGZ35537.1"/>
    <property type="molecule type" value="Genomic_DNA"/>
</dbReference>
<dbReference type="OrthoDB" id="9806601at2"/>
<proteinExistence type="predicted"/>
<dbReference type="PANTHER" id="PTHR13847">
    <property type="entry name" value="SARCOSINE DEHYDROGENASE-RELATED"/>
    <property type="match status" value="1"/>
</dbReference>
<gene>
    <name evidence="3" type="ORF">GH266_14195</name>
</gene>
<dbReference type="Pfam" id="PF01266">
    <property type="entry name" value="DAO"/>
    <property type="match status" value="1"/>
</dbReference>
<dbReference type="InterPro" id="IPR006076">
    <property type="entry name" value="FAD-dep_OxRdtase"/>
</dbReference>
<organism evidence="3 4">
    <name type="scientific">Stappia indica</name>
    <dbReference type="NCBI Taxonomy" id="538381"/>
    <lineage>
        <taxon>Bacteria</taxon>
        <taxon>Pseudomonadati</taxon>
        <taxon>Pseudomonadota</taxon>
        <taxon>Alphaproteobacteria</taxon>
        <taxon>Hyphomicrobiales</taxon>
        <taxon>Stappiaceae</taxon>
        <taxon>Stappia</taxon>
    </lineage>
</organism>
<dbReference type="InterPro" id="IPR036188">
    <property type="entry name" value="FAD/NAD-bd_sf"/>
</dbReference>
<dbReference type="SUPFAM" id="SSF51905">
    <property type="entry name" value="FAD/NAD(P)-binding domain"/>
    <property type="match status" value="1"/>
</dbReference>
<dbReference type="AlphaFoldDB" id="A0A857C9H3"/>
<dbReference type="Proteomes" id="UP000435648">
    <property type="component" value="Chromosome"/>
</dbReference>
<dbReference type="PANTHER" id="PTHR13847:SF281">
    <property type="entry name" value="FAD DEPENDENT OXIDOREDUCTASE DOMAIN-CONTAINING PROTEIN"/>
    <property type="match status" value="1"/>
</dbReference>
<sequence>MSCAIELARQGRSVTVLEARSLGFGASSRSVGMIGGRLRQSFPVLSKRFGSAKARDLLEETSKAYDWFLNFVPGEGIQCDLRQSGRLICAWTEKDLAGIRRQSETLATFDIRSQVLGKAELREHVRTPLYHGALLLPDDGGVHPARYHEGLLAAAARHGVALIAHTPVVGIDRTGPRFVVRTARGHIAAATVVLATNAYTDAAFSWFRKRVIPVGSHMMSTQPLEASVLDALLPTESLVNDTRSLAYAIRKSPDGRRLLVGGRALSRNSFDARHVAMRLMAILREVLPDLPPLQASHAWEGNVAFTMDRVPHIGVHDGVHYVTGCNGSGVVMASYLGTRIAKLASGDDTPSAFNGNAFKAPPFYRGNAWFMPVIATAMGVDDRLRALLNR</sequence>
<dbReference type="GO" id="GO:0005737">
    <property type="term" value="C:cytoplasm"/>
    <property type="evidence" value="ECO:0007669"/>
    <property type="project" value="TreeGrafter"/>
</dbReference>
<reference evidence="3 4" key="1">
    <citation type="submission" date="2019-12" db="EMBL/GenBank/DDBJ databases">
        <title>The genome of Stappia indica PHM037.</title>
        <authorList>
            <person name="Kacar D."/>
            <person name="Galan B."/>
            <person name="Canedo L."/>
            <person name="Rodriguez P."/>
            <person name="de la Calle F."/>
            <person name="Garcia J.L."/>
        </authorList>
    </citation>
    <scope>NUCLEOTIDE SEQUENCE [LARGE SCALE GENOMIC DNA]</scope>
    <source>
        <strain evidence="3 4">PHM037</strain>
    </source>
</reference>
<evidence type="ECO:0000256" key="1">
    <source>
        <dbReference type="ARBA" id="ARBA00023002"/>
    </source>
</evidence>